<accession>A0A059F3K5</accession>
<reference evidence="3" key="1">
    <citation type="submission" date="2013-02" db="EMBL/GenBank/DDBJ databases">
        <authorList>
            <consortium name="The Broad Institute Genome Sequencing Platform"/>
            <person name="Cuomo C."/>
            <person name="Becnel J."/>
            <person name="Sanscrainte N."/>
            <person name="Walker B."/>
            <person name="Young S.K."/>
            <person name="Zeng Q."/>
            <person name="Gargeya S."/>
            <person name="Fitzgerald M."/>
            <person name="Haas B."/>
            <person name="Abouelleil A."/>
            <person name="Alvarado L."/>
            <person name="Arachchi H.M."/>
            <person name="Berlin A.M."/>
            <person name="Chapman S.B."/>
            <person name="Dewar J."/>
            <person name="Goldberg J."/>
            <person name="Griggs A."/>
            <person name="Gujja S."/>
            <person name="Hansen M."/>
            <person name="Howarth C."/>
            <person name="Imamovic A."/>
            <person name="Larimer J."/>
            <person name="McCowan C."/>
            <person name="Murphy C."/>
            <person name="Neiman D."/>
            <person name="Pearson M."/>
            <person name="Priest M."/>
            <person name="Roberts A."/>
            <person name="Saif S."/>
            <person name="Shea T."/>
            <person name="Sisk P."/>
            <person name="Sykes S."/>
            <person name="Wortman J."/>
            <person name="Nusbaum C."/>
            <person name="Birren B."/>
        </authorList>
    </citation>
    <scope>NUCLEOTIDE SEQUENCE [LARGE SCALE GENOMIC DNA]</scope>
    <source>
        <strain evidence="3">PRA339</strain>
    </source>
</reference>
<evidence type="ECO:0000256" key="1">
    <source>
        <dbReference type="SAM" id="Coils"/>
    </source>
</evidence>
<dbReference type="Proteomes" id="UP000030655">
    <property type="component" value="Unassembled WGS sequence"/>
</dbReference>
<gene>
    <name evidence="2" type="ORF">H312_00860</name>
</gene>
<evidence type="ECO:0000313" key="2">
    <source>
        <dbReference type="EMBL" id="KCZ81682.1"/>
    </source>
</evidence>
<reference evidence="2 3" key="2">
    <citation type="submission" date="2014-03" db="EMBL/GenBank/DDBJ databases">
        <title>The Genome Sequence of Anncaliia algerae insect isolate PRA339.</title>
        <authorList>
            <consortium name="The Broad Institute Genome Sequencing Platform"/>
            <consortium name="The Broad Institute Genome Sequencing Center for Infectious Disease"/>
            <person name="Cuomo C."/>
            <person name="Becnel J."/>
            <person name="Sanscrainte N."/>
            <person name="Walker B."/>
            <person name="Young S.K."/>
            <person name="Zeng Q."/>
            <person name="Gargeya S."/>
            <person name="Fitzgerald M."/>
            <person name="Haas B."/>
            <person name="Abouelleil A."/>
            <person name="Alvarado L."/>
            <person name="Arachchi H.M."/>
            <person name="Berlin A.M."/>
            <person name="Chapman S.B."/>
            <person name="Dewar J."/>
            <person name="Goldberg J."/>
            <person name="Griggs A."/>
            <person name="Gujja S."/>
            <person name="Hansen M."/>
            <person name="Howarth C."/>
            <person name="Imamovic A."/>
            <person name="Larimer J."/>
            <person name="McCowan C."/>
            <person name="Murphy C."/>
            <person name="Neiman D."/>
            <person name="Pearson M."/>
            <person name="Priest M."/>
            <person name="Roberts A."/>
            <person name="Saif S."/>
            <person name="Shea T."/>
            <person name="Sisk P."/>
            <person name="Sykes S."/>
            <person name="Wortman J."/>
            <person name="Nusbaum C."/>
            <person name="Birren B."/>
        </authorList>
    </citation>
    <scope>NUCLEOTIDE SEQUENCE [LARGE SCALE GENOMIC DNA]</scope>
    <source>
        <strain evidence="2 3">PRA339</strain>
    </source>
</reference>
<dbReference type="OrthoDB" id="2194473at2759"/>
<name>A0A059F3K5_9MICR</name>
<keyword evidence="1" id="KW-0175">Coiled coil</keyword>
<organism evidence="2 3">
    <name type="scientific">Anncaliia algerae PRA339</name>
    <dbReference type="NCBI Taxonomy" id="1288291"/>
    <lineage>
        <taxon>Eukaryota</taxon>
        <taxon>Fungi</taxon>
        <taxon>Fungi incertae sedis</taxon>
        <taxon>Microsporidia</taxon>
        <taxon>Tubulinosematoidea</taxon>
        <taxon>Tubulinosematidae</taxon>
        <taxon>Anncaliia</taxon>
    </lineage>
</organism>
<dbReference type="HOGENOM" id="CLU_150127_0_0_1"/>
<feature type="coiled-coil region" evidence="1">
    <location>
        <begin position="105"/>
        <end position="132"/>
    </location>
</feature>
<dbReference type="AlphaFoldDB" id="A0A059F3K5"/>
<proteinExistence type="predicted"/>
<evidence type="ECO:0000313" key="3">
    <source>
        <dbReference type="Proteomes" id="UP000030655"/>
    </source>
</evidence>
<dbReference type="EMBL" id="KK365138">
    <property type="protein sequence ID" value="KCZ81682.1"/>
    <property type="molecule type" value="Genomic_DNA"/>
</dbReference>
<protein>
    <submittedName>
        <fullName evidence="2">Uncharacterized protein</fullName>
    </submittedName>
</protein>
<dbReference type="VEuPathDB" id="MicrosporidiaDB:H312_00860"/>
<sequence>MRSTLLIKAFKKTINETLKSIPKTNNKSKEDTITKSLTDVFNECSKEQIKKLDQLDDLLKNEVINLRDIRNKDYINEIFDSYVFNDKLELINKITEVIARRKKIKSELIGKLENIKEQTNEIEKNNQIKKEKFNMFVDSVYDNK</sequence>
<keyword evidence="3" id="KW-1185">Reference proteome</keyword>